<organism evidence="1 2">
    <name type="scientific">Kibdelosporangium persicum</name>
    <dbReference type="NCBI Taxonomy" id="2698649"/>
    <lineage>
        <taxon>Bacteria</taxon>
        <taxon>Bacillati</taxon>
        <taxon>Actinomycetota</taxon>
        <taxon>Actinomycetes</taxon>
        <taxon>Pseudonocardiales</taxon>
        <taxon>Pseudonocardiaceae</taxon>
        <taxon>Kibdelosporangium</taxon>
    </lineage>
</organism>
<dbReference type="RefSeq" id="WP_246367541.1">
    <property type="nucleotide sequence ID" value="NZ_CBCSGW010000012.1"/>
</dbReference>
<dbReference type="Proteomes" id="UP000763557">
    <property type="component" value="Unassembled WGS sequence"/>
</dbReference>
<protein>
    <submittedName>
        <fullName evidence="1">Uncharacterized protein</fullName>
    </submittedName>
</protein>
<dbReference type="EMBL" id="JAAATY010000028">
    <property type="protein sequence ID" value="NRN69539.1"/>
    <property type="molecule type" value="Genomic_DNA"/>
</dbReference>
<evidence type="ECO:0000313" key="1">
    <source>
        <dbReference type="EMBL" id="NRN69539.1"/>
    </source>
</evidence>
<accession>A0ABX2FEH6</accession>
<reference evidence="1 2" key="1">
    <citation type="submission" date="2020-01" db="EMBL/GenBank/DDBJ databases">
        <title>Kibdelosporangium persica a novel Actinomycetes from a hot desert in Iran.</title>
        <authorList>
            <person name="Safaei N."/>
            <person name="Zaburannyi N."/>
            <person name="Mueller R."/>
            <person name="Wink J."/>
        </authorList>
    </citation>
    <scope>NUCLEOTIDE SEQUENCE [LARGE SCALE GENOMIC DNA]</scope>
    <source>
        <strain evidence="1 2">4NS15</strain>
    </source>
</reference>
<sequence>MAAPATPRIRLGLIAGGTLHCPASRRLADRYVATPFTDRSAKQSRRFTGTPWQLSQYRGGVHHIAQIRVVQRVLGSAQRATVLALDPESGSGPVPLWRPRGSTGLVDGLPAQHISSSASFAA</sequence>
<evidence type="ECO:0000313" key="2">
    <source>
        <dbReference type="Proteomes" id="UP000763557"/>
    </source>
</evidence>
<comment type="caution">
    <text evidence="1">The sequence shown here is derived from an EMBL/GenBank/DDBJ whole genome shotgun (WGS) entry which is preliminary data.</text>
</comment>
<proteinExistence type="predicted"/>
<keyword evidence="2" id="KW-1185">Reference proteome</keyword>
<gene>
    <name evidence="1" type="ORF">GC106_67960</name>
</gene>
<name>A0ABX2FEH6_9PSEU</name>